<dbReference type="SUPFAM" id="SSF51556">
    <property type="entry name" value="Metallo-dependent hydrolases"/>
    <property type="match status" value="1"/>
</dbReference>
<evidence type="ECO:0000313" key="3">
    <source>
        <dbReference type="EMBL" id="MDV7715107.1"/>
    </source>
</evidence>
<dbReference type="InterPro" id="IPR032465">
    <property type="entry name" value="ACMSD"/>
</dbReference>
<gene>
    <name evidence="3" type="ORF">GA838_04910</name>
</gene>
<organism evidence="3 4">
    <name type="scientific">Oenococcus oeni</name>
    <name type="common">Leuconostoc oenos</name>
    <dbReference type="NCBI Taxonomy" id="1247"/>
    <lineage>
        <taxon>Bacteria</taxon>
        <taxon>Bacillati</taxon>
        <taxon>Bacillota</taxon>
        <taxon>Bacilli</taxon>
        <taxon>Lactobacillales</taxon>
        <taxon>Lactobacillaceae</taxon>
        <taxon>Oenococcus</taxon>
    </lineage>
</organism>
<dbReference type="GO" id="GO:0016787">
    <property type="term" value="F:hydrolase activity"/>
    <property type="evidence" value="ECO:0007669"/>
    <property type="project" value="InterPro"/>
</dbReference>
<dbReference type="RefSeq" id="WP_317768158.1">
    <property type="nucleotide sequence ID" value="NZ_WERV01000003.1"/>
</dbReference>
<sequence>MIIDANIYWLPNEIFVSEEMTNHFLRVVPREYGVYAYQREKNKNEREFVIEKPEGSENLNYFQGDYDLSVQLENMDQAGVDTGVMKLPGCQEWLDLDLCIQFNNQMAETVKKSKGRFRALAVVPPLGDADTLRELKRCINELHMNGLQLNGLQLSAHYGNKYLDDPMFRPLLKCANDLNIPVYVHHTPVPVEYNSLADYNNLRRSYGRCEDQTIAVTREIFSGMFKELPNLKMIHSMLGGGYFAYKNMFFPNDSGHGRFDANTSDVARSLKDNIYFEMSHAQPWGKAELKCAVEVLGADHIIYGSSYPVKRDWLIGGPQYVNSLPISQDEKDMLLFKNAERIYGIK</sequence>
<dbReference type="GO" id="GO:0016831">
    <property type="term" value="F:carboxy-lyase activity"/>
    <property type="evidence" value="ECO:0007669"/>
    <property type="project" value="InterPro"/>
</dbReference>
<accession>A0AAJ2P353</accession>
<dbReference type="AlphaFoldDB" id="A0AAJ2P353"/>
<dbReference type="InterPro" id="IPR006680">
    <property type="entry name" value="Amidohydro-rel"/>
</dbReference>
<name>A0AAJ2P353_OENOE</name>
<protein>
    <submittedName>
        <fullName evidence="3">Amidohydrolase family protein</fullName>
    </submittedName>
</protein>
<dbReference type="InterPro" id="IPR032466">
    <property type="entry name" value="Metal_Hydrolase"/>
</dbReference>
<proteinExistence type="predicted"/>
<evidence type="ECO:0000256" key="1">
    <source>
        <dbReference type="ARBA" id="ARBA00023239"/>
    </source>
</evidence>
<evidence type="ECO:0000313" key="4">
    <source>
        <dbReference type="Proteomes" id="UP001281024"/>
    </source>
</evidence>
<dbReference type="PANTHER" id="PTHR21240">
    <property type="entry name" value="2-AMINO-3-CARBOXYLMUCONATE-6-SEMIALDEHYDE DECARBOXYLASE"/>
    <property type="match status" value="1"/>
</dbReference>
<dbReference type="Gene3D" id="3.20.20.140">
    <property type="entry name" value="Metal-dependent hydrolases"/>
    <property type="match status" value="1"/>
</dbReference>
<dbReference type="PANTHER" id="PTHR21240:SF28">
    <property type="entry name" value="ISO-OROTATE DECARBOXYLASE (EUROFUNG)"/>
    <property type="match status" value="1"/>
</dbReference>
<feature type="domain" description="Amidohydrolase-related" evidence="2">
    <location>
        <begin position="98"/>
        <end position="345"/>
    </location>
</feature>
<dbReference type="GO" id="GO:0019748">
    <property type="term" value="P:secondary metabolic process"/>
    <property type="evidence" value="ECO:0007669"/>
    <property type="project" value="TreeGrafter"/>
</dbReference>
<dbReference type="EMBL" id="WERV01000003">
    <property type="protein sequence ID" value="MDV7715107.1"/>
    <property type="molecule type" value="Genomic_DNA"/>
</dbReference>
<keyword evidence="1" id="KW-0456">Lyase</keyword>
<evidence type="ECO:0000259" key="2">
    <source>
        <dbReference type="Pfam" id="PF04909"/>
    </source>
</evidence>
<comment type="caution">
    <text evidence="3">The sequence shown here is derived from an EMBL/GenBank/DDBJ whole genome shotgun (WGS) entry which is preliminary data.</text>
</comment>
<dbReference type="GO" id="GO:0005737">
    <property type="term" value="C:cytoplasm"/>
    <property type="evidence" value="ECO:0007669"/>
    <property type="project" value="TreeGrafter"/>
</dbReference>
<dbReference type="Pfam" id="PF04909">
    <property type="entry name" value="Amidohydro_2"/>
    <property type="match status" value="1"/>
</dbReference>
<dbReference type="Proteomes" id="UP001281024">
    <property type="component" value="Unassembled WGS sequence"/>
</dbReference>
<reference evidence="3" key="1">
    <citation type="submission" date="2019-10" db="EMBL/GenBank/DDBJ databases">
        <title>Malate fermentation in French cider.</title>
        <authorList>
            <person name="Cousin F.J."/>
            <person name="Medina Fernandez S."/>
            <person name="Misery B."/>
            <person name="Laplace J.-M."/>
            <person name="Cretenet M."/>
        </authorList>
    </citation>
    <scope>NUCLEOTIDE SEQUENCE</scope>
    <source>
        <strain evidence="3">UCMA15129</strain>
    </source>
</reference>